<evidence type="ECO:0000259" key="6">
    <source>
        <dbReference type="Pfam" id="PF00425"/>
    </source>
</evidence>
<dbReference type="PANTHER" id="PTHR42839:SF2">
    <property type="entry name" value="ISOCHORISMATE SYNTHASE ENTC"/>
    <property type="match status" value="1"/>
</dbReference>
<dbReference type="Proteomes" id="UP001566476">
    <property type="component" value="Unassembled WGS sequence"/>
</dbReference>
<keyword evidence="8" id="KW-1185">Reference proteome</keyword>
<evidence type="ECO:0000256" key="1">
    <source>
        <dbReference type="ARBA" id="ARBA00000799"/>
    </source>
</evidence>
<feature type="domain" description="Chorismate-utilising enzyme C-terminal" evidence="6">
    <location>
        <begin position="94"/>
        <end position="347"/>
    </location>
</feature>
<comment type="similarity">
    <text evidence="2">Belongs to the isochorismate synthase family.</text>
</comment>
<comment type="caution">
    <text evidence="7">The sequence shown here is derived from an EMBL/GenBank/DDBJ whole genome shotgun (WGS) entry which is preliminary data.</text>
</comment>
<dbReference type="EMBL" id="JBGGTQ010000003">
    <property type="protein sequence ID" value="MEZ0492070.1"/>
    <property type="molecule type" value="Genomic_DNA"/>
</dbReference>
<keyword evidence="4" id="KW-0413">Isomerase</keyword>
<dbReference type="InterPro" id="IPR005801">
    <property type="entry name" value="ADC_synthase"/>
</dbReference>
<reference evidence="7 8" key="1">
    <citation type="submission" date="2024-07" db="EMBL/GenBank/DDBJ databases">
        <authorList>
            <person name="Thanompreechachai J."/>
            <person name="Duangmal K."/>
        </authorList>
    </citation>
    <scope>NUCLEOTIDE SEQUENCE [LARGE SCALE GENOMIC DNA]</scope>
    <source>
        <strain evidence="7 8">TBRC 1896</strain>
    </source>
</reference>
<dbReference type="Pfam" id="PF00425">
    <property type="entry name" value="Chorismate_bind"/>
    <property type="match status" value="1"/>
</dbReference>
<evidence type="ECO:0000313" key="8">
    <source>
        <dbReference type="Proteomes" id="UP001566476"/>
    </source>
</evidence>
<evidence type="ECO:0000313" key="7">
    <source>
        <dbReference type="EMBL" id="MEZ0492070.1"/>
    </source>
</evidence>
<sequence>MREPRTPPPRTVTFAGPRARWSVTATPVDPGAPARVQAGAARNALRDGDRTVLAGLLPFDVDVAGTFLTGHRERVPEPRADLPAGRLVEDPGARDRYTSAVADVLRRIDSGEVDKVVLSRSVRFETTTPVDPQALLDRLAAVNPAAQGFCADLPVGTLVGASPELLCRRSGREVLSHPLAGSVPRQADPVLDEEAGARLAVSAKDLREHAVVVADIVERLGPLAVVAPVGPPRLVRTPAMWHLGTEVRAHLRDEATDSLDLALALHPTPAVCGTPRRAAAEVIRRLEEGERGGYAGAVGFQDRAGDGAWWVAIRCALVDGRTVRAHAGGGIVAGSDPAAEHAETTAKLRTVLAALARERTTEVLA</sequence>
<dbReference type="NCBIfam" id="TIGR00543">
    <property type="entry name" value="isochor_syn"/>
    <property type="match status" value="1"/>
</dbReference>
<dbReference type="InterPro" id="IPR015890">
    <property type="entry name" value="Chorismate_C"/>
</dbReference>
<gene>
    <name evidence="7" type="ORF">AB2L28_07450</name>
</gene>
<evidence type="ECO:0000256" key="3">
    <source>
        <dbReference type="ARBA" id="ARBA00012824"/>
    </source>
</evidence>
<evidence type="ECO:0000256" key="4">
    <source>
        <dbReference type="ARBA" id="ARBA00023235"/>
    </source>
</evidence>
<protein>
    <recommendedName>
        <fullName evidence="3">isochorismate synthase</fullName>
        <ecNumber evidence="3">5.4.4.2</ecNumber>
    </recommendedName>
    <alternativeName>
        <fullName evidence="5">Isochorismate mutase</fullName>
    </alternativeName>
</protein>
<dbReference type="PANTHER" id="PTHR42839">
    <property type="entry name" value="ISOCHORISMATE SYNTHASE ENTC"/>
    <property type="match status" value="1"/>
</dbReference>
<evidence type="ECO:0000256" key="2">
    <source>
        <dbReference type="ARBA" id="ARBA00005297"/>
    </source>
</evidence>
<proteinExistence type="inferred from homology"/>
<dbReference type="Gene3D" id="3.60.120.10">
    <property type="entry name" value="Anthranilate synthase"/>
    <property type="match status" value="1"/>
</dbReference>
<dbReference type="SUPFAM" id="SSF56322">
    <property type="entry name" value="ADC synthase"/>
    <property type="match status" value="1"/>
</dbReference>
<accession>A0ABV4I224</accession>
<organism evidence="7 8">
    <name type="scientific">Kineococcus mangrovi</name>
    <dbReference type="NCBI Taxonomy" id="1660183"/>
    <lineage>
        <taxon>Bacteria</taxon>
        <taxon>Bacillati</taxon>
        <taxon>Actinomycetota</taxon>
        <taxon>Actinomycetes</taxon>
        <taxon>Kineosporiales</taxon>
        <taxon>Kineosporiaceae</taxon>
        <taxon>Kineococcus</taxon>
    </lineage>
</organism>
<dbReference type="RefSeq" id="WP_370718118.1">
    <property type="nucleotide sequence ID" value="NZ_JBGGTQ010000003.1"/>
</dbReference>
<dbReference type="InterPro" id="IPR004561">
    <property type="entry name" value="IsoChor_synthase"/>
</dbReference>
<name>A0ABV4I224_9ACTN</name>
<evidence type="ECO:0000256" key="5">
    <source>
        <dbReference type="ARBA" id="ARBA00041564"/>
    </source>
</evidence>
<comment type="catalytic activity">
    <reaction evidence="1">
        <text>chorismate = isochorismate</text>
        <dbReference type="Rhea" id="RHEA:18985"/>
        <dbReference type="ChEBI" id="CHEBI:29748"/>
        <dbReference type="ChEBI" id="CHEBI:29780"/>
        <dbReference type="EC" id="5.4.4.2"/>
    </reaction>
</comment>
<dbReference type="EC" id="5.4.4.2" evidence="3"/>